<accession>A0A256IUH3</accession>
<evidence type="ECO:0000313" key="3">
    <source>
        <dbReference type="EMBL" id="OYR59926.1"/>
    </source>
</evidence>
<dbReference type="PANTHER" id="PTHR35902">
    <property type="entry name" value="S-LAYER DOMAIN-LIKE PROTEIN-RELATED"/>
    <property type="match status" value="1"/>
</dbReference>
<sequence>MNRLRAVSAVGSVLLVCVLLVSSLGGTATTASAGNPAVQVTSVTSSPDSPVVGETVTLETTVTNLEGTNSTVEITDVYLRDWPTEYERVENVGSVAPGGSVTVPVTTSFDTPGQKQITVNVVVRDEAGDSNSYSYPHTVDVEEPDTDGGLSVDQNASGETAVTLTNYGNVEFTDIEITAMTGDGRQARRLALDIAPGSDRSVTFDTEGYDGDDLAFVANYMANGKNHDVRQALDETSDVRSDLSIAGDSSDRTTVTVENYGNVAFFDVEVAAVIDGKVRDRRYTRDIPAGGNRSAVFDTEGYDSENVTFRANYAANGETHDISREVTLEPAVSGEIRLTTVETTQLGGSVSIDGEAANVGGTNAESILVSVRGGDGVTPEGGSGEYFVGAVDASEFATFELAASVENGTTEIPVEVSYLVDSERVTTVQTVELSPTGAPPTEAMTGDSSGGGPPGNGAPQGPPSDSGLPILLILVGAITLVGLASGLYYLWNRE</sequence>
<keyword evidence="2" id="KW-0812">Transmembrane</keyword>
<keyword evidence="2" id="KW-0472">Membrane</keyword>
<organism evidence="3 4">
    <name type="scientific">Halorubrum ezzemoulense</name>
    <name type="common">Halorubrum chaoviator</name>
    <dbReference type="NCBI Taxonomy" id="337243"/>
    <lineage>
        <taxon>Archaea</taxon>
        <taxon>Methanobacteriati</taxon>
        <taxon>Methanobacteriota</taxon>
        <taxon>Stenosarchaea group</taxon>
        <taxon>Halobacteria</taxon>
        <taxon>Halobacteriales</taxon>
        <taxon>Haloferacaceae</taxon>
        <taxon>Halorubrum</taxon>
    </lineage>
</organism>
<dbReference type="InterPro" id="IPR013783">
    <property type="entry name" value="Ig-like_fold"/>
</dbReference>
<protein>
    <recommendedName>
        <fullName evidence="5">CARDB domain-containing protein</fullName>
    </recommendedName>
</protein>
<dbReference type="RefSeq" id="WP_094553676.1">
    <property type="nucleotide sequence ID" value="NZ_NHOZ01000152.1"/>
</dbReference>
<feature type="transmembrane region" description="Helical" evidence="2">
    <location>
        <begin position="468"/>
        <end position="491"/>
    </location>
</feature>
<keyword evidence="2" id="KW-1133">Transmembrane helix</keyword>
<evidence type="ECO:0000313" key="4">
    <source>
        <dbReference type="Proteomes" id="UP000215731"/>
    </source>
</evidence>
<dbReference type="Gene3D" id="2.60.40.10">
    <property type="entry name" value="Immunoglobulins"/>
    <property type="match status" value="1"/>
</dbReference>
<reference evidence="3 4" key="1">
    <citation type="journal article" date="2014" name="Front. Microbiol.">
        <title>Population and genomic analysis of the genus Halorubrum.</title>
        <authorList>
            <person name="Fullmer M.S."/>
            <person name="Soucy S.M."/>
            <person name="Swithers K.S."/>
            <person name="Makkay A.M."/>
            <person name="Wheeler R."/>
            <person name="Ventosa A."/>
            <person name="Gogarten J.P."/>
            <person name="Papke R.T."/>
        </authorList>
    </citation>
    <scope>NUCLEOTIDE SEQUENCE [LARGE SCALE GENOMIC DNA]</scope>
    <source>
        <strain evidence="3 4">Ga36</strain>
    </source>
</reference>
<dbReference type="Proteomes" id="UP000215731">
    <property type="component" value="Unassembled WGS sequence"/>
</dbReference>
<evidence type="ECO:0000256" key="2">
    <source>
        <dbReference type="SAM" id="Phobius"/>
    </source>
</evidence>
<name>A0A256IUH3_HALEZ</name>
<dbReference type="PANTHER" id="PTHR35902:SF6">
    <property type="entry name" value="CONSERVED WITHIN P. AEROPHILUM"/>
    <property type="match status" value="1"/>
</dbReference>
<dbReference type="EMBL" id="NHOZ01000152">
    <property type="protein sequence ID" value="OYR59926.1"/>
    <property type="molecule type" value="Genomic_DNA"/>
</dbReference>
<feature type="region of interest" description="Disordered" evidence="1">
    <location>
        <begin position="432"/>
        <end position="463"/>
    </location>
</feature>
<dbReference type="AlphaFoldDB" id="A0A256IUH3"/>
<gene>
    <name evidence="3" type="ORF">DJ80_16475</name>
</gene>
<evidence type="ECO:0008006" key="5">
    <source>
        <dbReference type="Google" id="ProtNLM"/>
    </source>
</evidence>
<comment type="caution">
    <text evidence="3">The sequence shown here is derived from an EMBL/GenBank/DDBJ whole genome shotgun (WGS) entry which is preliminary data.</text>
</comment>
<evidence type="ECO:0000256" key="1">
    <source>
        <dbReference type="SAM" id="MobiDB-lite"/>
    </source>
</evidence>
<proteinExistence type="predicted"/>